<evidence type="ECO:0000256" key="19">
    <source>
        <dbReference type="ARBA" id="ARBA00047899"/>
    </source>
</evidence>
<evidence type="ECO:0000256" key="1">
    <source>
        <dbReference type="ARBA" id="ARBA00004236"/>
    </source>
</evidence>
<dbReference type="Proteomes" id="UP000489600">
    <property type="component" value="Unassembled WGS sequence"/>
</dbReference>
<feature type="compositionally biased region" description="Low complexity" evidence="22">
    <location>
        <begin position="852"/>
        <end position="863"/>
    </location>
</feature>
<feature type="region of interest" description="Disordered" evidence="22">
    <location>
        <begin position="296"/>
        <end position="507"/>
    </location>
</feature>
<keyword evidence="8" id="KW-0597">Phosphoprotein</keyword>
<dbReference type="FunFam" id="1.25.10.10:FF:000304">
    <property type="entry name" value="MAP3K epsilon protein kinase 1-like"/>
    <property type="match status" value="1"/>
</dbReference>
<dbReference type="GO" id="GO:0051301">
    <property type="term" value="P:cell division"/>
    <property type="evidence" value="ECO:0007669"/>
    <property type="project" value="UniProtKB-KW"/>
</dbReference>
<feature type="compositionally biased region" description="Acidic residues" evidence="22">
    <location>
        <begin position="303"/>
        <end position="312"/>
    </location>
</feature>
<keyword evidence="7" id="KW-0723">Serine/threonine-protein kinase</keyword>
<keyword evidence="13" id="KW-0418">Kinase</keyword>
<feature type="binding site" evidence="21">
    <location>
        <position position="49"/>
    </location>
    <ligand>
        <name>ATP</name>
        <dbReference type="ChEBI" id="CHEBI:30616"/>
    </ligand>
</feature>
<dbReference type="Gene3D" id="1.10.510.10">
    <property type="entry name" value="Transferase(Phosphotransferase) domain 1"/>
    <property type="match status" value="1"/>
</dbReference>
<dbReference type="PROSITE" id="PS00108">
    <property type="entry name" value="PROTEIN_KINASE_ST"/>
    <property type="match status" value="1"/>
</dbReference>
<keyword evidence="10" id="KW-0808">Transferase</keyword>
<dbReference type="InterPro" id="IPR052441">
    <property type="entry name" value="Armadillo-Ser/Thr_Kinase"/>
</dbReference>
<keyword evidence="12 21" id="KW-0547">Nucleotide-binding</keyword>
<evidence type="ECO:0000256" key="2">
    <source>
        <dbReference type="ARBA" id="ARBA00004267"/>
    </source>
</evidence>
<evidence type="ECO:0000313" key="25">
    <source>
        <dbReference type="Proteomes" id="UP000489600"/>
    </source>
</evidence>
<dbReference type="EC" id="2.7.11.1" evidence="4"/>
<evidence type="ECO:0000313" key="24">
    <source>
        <dbReference type="EMBL" id="VVA97505.1"/>
    </source>
</evidence>
<evidence type="ECO:0000256" key="16">
    <source>
        <dbReference type="ARBA" id="ARBA00023212"/>
    </source>
</evidence>
<feature type="compositionally biased region" description="Polar residues" evidence="22">
    <location>
        <begin position="484"/>
        <end position="498"/>
    </location>
</feature>
<evidence type="ECO:0000256" key="15">
    <source>
        <dbReference type="ARBA" id="ARBA00023136"/>
    </source>
</evidence>
<dbReference type="EMBL" id="CABITT030000003">
    <property type="protein sequence ID" value="VVA97505.1"/>
    <property type="molecule type" value="Genomic_DNA"/>
</dbReference>
<evidence type="ECO:0000256" key="13">
    <source>
        <dbReference type="ARBA" id="ARBA00022777"/>
    </source>
</evidence>
<comment type="caution">
    <text evidence="24">The sequence shown here is derived from an EMBL/GenBank/DDBJ whole genome shotgun (WGS) entry which is preliminary data.</text>
</comment>
<dbReference type="InterPro" id="IPR011009">
    <property type="entry name" value="Kinase-like_dom_sf"/>
</dbReference>
<evidence type="ECO:0000256" key="8">
    <source>
        <dbReference type="ARBA" id="ARBA00022553"/>
    </source>
</evidence>
<keyword evidence="16" id="KW-0206">Cytoskeleton</keyword>
<evidence type="ECO:0000256" key="7">
    <source>
        <dbReference type="ARBA" id="ARBA00022527"/>
    </source>
</evidence>
<dbReference type="PRINTS" id="PR00109">
    <property type="entry name" value="TYRKINASE"/>
</dbReference>
<accession>A0A565B9L3</accession>
<dbReference type="GO" id="GO:0005886">
    <property type="term" value="C:plasma membrane"/>
    <property type="evidence" value="ECO:0007669"/>
    <property type="project" value="UniProtKB-SubCell"/>
</dbReference>
<feature type="domain" description="Protein kinase" evidence="23">
    <location>
        <begin position="20"/>
        <end position="274"/>
    </location>
</feature>
<evidence type="ECO:0000256" key="20">
    <source>
        <dbReference type="ARBA" id="ARBA00048679"/>
    </source>
</evidence>
<feature type="region of interest" description="Disordered" evidence="22">
    <location>
        <begin position="815"/>
        <end position="880"/>
    </location>
</feature>
<keyword evidence="14 21" id="KW-0067">ATP-binding</keyword>
<evidence type="ECO:0000256" key="12">
    <source>
        <dbReference type="ARBA" id="ARBA00022741"/>
    </source>
</evidence>
<evidence type="ECO:0000256" key="22">
    <source>
        <dbReference type="SAM" id="MobiDB-lite"/>
    </source>
</evidence>
<keyword evidence="6" id="KW-0963">Cytoplasm</keyword>
<dbReference type="InterPro" id="IPR000225">
    <property type="entry name" value="Armadillo"/>
</dbReference>
<dbReference type="InterPro" id="IPR001245">
    <property type="entry name" value="Ser-Thr/Tyr_kinase_cat_dom"/>
</dbReference>
<keyword evidence="18" id="KW-0131">Cell cycle</keyword>
<feature type="compositionally biased region" description="Basic and acidic residues" evidence="22">
    <location>
        <begin position="466"/>
        <end position="482"/>
    </location>
</feature>
<keyword evidence="17" id="KW-0539">Nucleus</keyword>
<evidence type="ECO:0000256" key="9">
    <source>
        <dbReference type="ARBA" id="ARBA00022618"/>
    </source>
</evidence>
<protein>
    <recommendedName>
        <fullName evidence="4">non-specific serine/threonine protein kinase</fullName>
        <ecNumber evidence="4">2.7.11.1</ecNumber>
    </recommendedName>
</protein>
<dbReference type="OrthoDB" id="8693905at2759"/>
<comment type="subcellular location">
    <subcellularLocation>
        <location evidence="1">Cell membrane</location>
    </subcellularLocation>
    <subcellularLocation>
        <location evidence="2">Cytoplasm</location>
        <location evidence="2">Cytoskeleton</location>
        <location evidence="2">Microtubule organizing center</location>
    </subcellularLocation>
    <subcellularLocation>
        <location evidence="3">Nucleus</location>
        <location evidence="3">Nucleolus</location>
    </subcellularLocation>
</comment>
<evidence type="ECO:0000256" key="10">
    <source>
        <dbReference type="ARBA" id="ARBA00022679"/>
    </source>
</evidence>
<sequence>MARQMTSSQFHKSKTLDNKYMLGDEIGKGAYGRVYKGLDLENGDFVAIKQVSLENIVQEDLNTIMQEIDLLKNLNHKNIVKYLGSSKTKTHLHIILEYVENGSLANIIKPNKFGPFPESLVAVYIAQVLEGLVYLHEQGVIHRDIKGANILTTKEGLVKLADFGVATKLNEADVNTHSVVGTPYWMAPEVIEMSGVCAASDIWSVGCTVIELLTCVPPYYDLQPMPALFRIVQDDNPPIPDSLSPDITDFLRQCFKKDSRKRPDAKTLLSHPWIRNSRRALQSSLRHSGTIKYMKEAAASSEKDDEGSEDVSDSLSAEKVEMSKTVRSEKDQPSSSDLGEEGNDNSEDDLMPDQVPTFSIHEKSSLEPGTCSISLDAKGTSEDVSEFNGESEHDEIPGNLDTETSETRKSTLATQQVGKECSIQVDQTSHSFSIKGEDRGRRKAAKTPSVGGNELSRFSDPPGDASLHDLFHPLDKVPEGKPNEASTSAPTSNVNQGDSPVADGGKNDLATKLRATIAQKQMEGETGHSNDGGDLLRLMMGVLKDDVIDIDGLVFDEKVPAENLFPLQAVEFSRLVSSLRPDESEDAIVSSCQKLVAMFRQRPEQKAVFVTQHGFLPLMDLLDIPKSRVICAVLQLINEVIKDNTDFQENACLVGLIPVVMSFAGPERDRSREIRKEAAYFLQQLCQSSSLTLQMFIACRGIPVLVGFLEADYAKYREMVHLAIDGMWQVFKLKRSTPRNDFCRIAAKNGILLRLINTLYSLNEATRLASISGVPLIVDGQAPRARSGQLDPNNPIFSQHDASLSVIDQPDVLKTKHVSGEEPSHASTSNSQRSDIHQPDVLHPDGDRPRLSSAAGDASTSGTEDIRQQHRISLSANRTSTDKLQKLAEGASNGFPVTQPDQVRPLLSLLEKEPPSRHFSGQLDYVKHITGIERHESRLPLLHGSNEKKTNGDLDYLMAEFAEVSGRGKENGNLDTTLRYPSKTMTKKVVAIEGAASTSGIASQTASGVLSGSGVLNARPGSATSSGLLAHMVSTLSADVAREYLEKVADLLLEFARADTTVKSYMCSQSLLSRLFQMFNRVEPPILLKILECTNHLSTDPNCLENLQRADAIKHLIPNLELKDGNLVYQIHHEVLSALFNLCKINKRRQEQAAENGIIPHLMLFIMSDSPLKQYALPLLCDMAHASRNSREQLRAHGGLDVYLSLLDDEYWSVIALDSIAVCLAQDNDNRKVEQALLKNDAIQKLVNFFQSCPERHFVHILEPFLKIITKSIRINKTLAVNGLTPLLISRLDHQDAIARLNLLKLIKAVYEHHPKPKQLIVENDLPQKLQNLIEERRDGQRSGGQVLVKQMATSLLKALHINTVL</sequence>
<feature type="compositionally biased region" description="Basic and acidic residues" evidence="22">
    <location>
        <begin position="316"/>
        <end position="332"/>
    </location>
</feature>
<dbReference type="SMART" id="SM00185">
    <property type="entry name" value="ARM"/>
    <property type="match status" value="4"/>
</dbReference>
<dbReference type="SUPFAM" id="SSF48371">
    <property type="entry name" value="ARM repeat"/>
    <property type="match status" value="2"/>
</dbReference>
<dbReference type="InterPro" id="IPR008271">
    <property type="entry name" value="Ser/Thr_kinase_AS"/>
</dbReference>
<dbReference type="Pfam" id="PF00069">
    <property type="entry name" value="Pkinase"/>
    <property type="match status" value="1"/>
</dbReference>
<keyword evidence="25" id="KW-1185">Reference proteome</keyword>
<reference evidence="24" key="1">
    <citation type="submission" date="2019-07" db="EMBL/GenBank/DDBJ databases">
        <authorList>
            <person name="Dittberner H."/>
        </authorList>
    </citation>
    <scope>NUCLEOTIDE SEQUENCE [LARGE SCALE GENOMIC DNA]</scope>
</reference>
<evidence type="ECO:0000256" key="3">
    <source>
        <dbReference type="ARBA" id="ARBA00004604"/>
    </source>
</evidence>
<feature type="compositionally biased region" description="Basic and acidic residues" evidence="22">
    <location>
        <begin position="815"/>
        <end position="824"/>
    </location>
</feature>
<gene>
    <name evidence="24" type="ORF">ANE_LOCUS7950</name>
</gene>
<dbReference type="GO" id="GO:0004674">
    <property type="term" value="F:protein serine/threonine kinase activity"/>
    <property type="evidence" value="ECO:0007669"/>
    <property type="project" value="UniProtKB-KW"/>
</dbReference>
<dbReference type="PANTHER" id="PTHR46618:SF1">
    <property type="entry name" value="ARMADILLO REPEAT-CONTAINING PROTEIN 3"/>
    <property type="match status" value="1"/>
</dbReference>
<dbReference type="PANTHER" id="PTHR46618">
    <property type="entry name" value="ARMADILLO REPEAT-CONTAINING PROTEIN 3"/>
    <property type="match status" value="1"/>
</dbReference>
<dbReference type="GO" id="GO:0005524">
    <property type="term" value="F:ATP binding"/>
    <property type="evidence" value="ECO:0007669"/>
    <property type="project" value="UniProtKB-UniRule"/>
</dbReference>
<evidence type="ECO:0000256" key="14">
    <source>
        <dbReference type="ARBA" id="ARBA00022840"/>
    </source>
</evidence>
<dbReference type="FunFam" id="1.25.10.10:FF:000248">
    <property type="entry name" value="MAP3K epsilon protein kinase 1"/>
    <property type="match status" value="1"/>
</dbReference>
<organism evidence="24 25">
    <name type="scientific">Arabis nemorensis</name>
    <dbReference type="NCBI Taxonomy" id="586526"/>
    <lineage>
        <taxon>Eukaryota</taxon>
        <taxon>Viridiplantae</taxon>
        <taxon>Streptophyta</taxon>
        <taxon>Embryophyta</taxon>
        <taxon>Tracheophyta</taxon>
        <taxon>Spermatophyta</taxon>
        <taxon>Magnoliopsida</taxon>
        <taxon>eudicotyledons</taxon>
        <taxon>Gunneridae</taxon>
        <taxon>Pentapetalae</taxon>
        <taxon>rosids</taxon>
        <taxon>malvids</taxon>
        <taxon>Brassicales</taxon>
        <taxon>Brassicaceae</taxon>
        <taxon>Arabideae</taxon>
        <taxon>Arabis</taxon>
    </lineage>
</organism>
<evidence type="ECO:0000256" key="5">
    <source>
        <dbReference type="ARBA" id="ARBA00022475"/>
    </source>
</evidence>
<proteinExistence type="predicted"/>
<evidence type="ECO:0000256" key="17">
    <source>
        <dbReference type="ARBA" id="ARBA00023242"/>
    </source>
</evidence>
<dbReference type="CDD" id="cd06627">
    <property type="entry name" value="STKc_Cdc7_like"/>
    <property type="match status" value="1"/>
</dbReference>
<feature type="compositionally biased region" description="Basic and acidic residues" evidence="22">
    <location>
        <begin position="834"/>
        <end position="850"/>
    </location>
</feature>
<keyword evidence="11" id="KW-0677">Repeat</keyword>
<keyword evidence="15" id="KW-0472">Membrane</keyword>
<dbReference type="InterPro" id="IPR000719">
    <property type="entry name" value="Prot_kinase_dom"/>
</dbReference>
<evidence type="ECO:0000256" key="6">
    <source>
        <dbReference type="ARBA" id="ARBA00022490"/>
    </source>
</evidence>
<name>A0A565B9L3_9BRAS</name>
<dbReference type="SUPFAM" id="SSF56112">
    <property type="entry name" value="Protein kinase-like (PK-like)"/>
    <property type="match status" value="1"/>
</dbReference>
<dbReference type="GO" id="GO:0005730">
    <property type="term" value="C:nucleolus"/>
    <property type="evidence" value="ECO:0007669"/>
    <property type="project" value="UniProtKB-SubCell"/>
</dbReference>
<dbReference type="InterPro" id="IPR016024">
    <property type="entry name" value="ARM-type_fold"/>
</dbReference>
<evidence type="ECO:0000256" key="18">
    <source>
        <dbReference type="ARBA" id="ARBA00023306"/>
    </source>
</evidence>
<dbReference type="InterPro" id="IPR017441">
    <property type="entry name" value="Protein_kinase_ATP_BS"/>
</dbReference>
<comment type="catalytic activity">
    <reaction evidence="19">
        <text>L-threonyl-[protein] + ATP = O-phospho-L-threonyl-[protein] + ADP + H(+)</text>
        <dbReference type="Rhea" id="RHEA:46608"/>
        <dbReference type="Rhea" id="RHEA-COMP:11060"/>
        <dbReference type="Rhea" id="RHEA-COMP:11605"/>
        <dbReference type="ChEBI" id="CHEBI:15378"/>
        <dbReference type="ChEBI" id="CHEBI:30013"/>
        <dbReference type="ChEBI" id="CHEBI:30616"/>
        <dbReference type="ChEBI" id="CHEBI:61977"/>
        <dbReference type="ChEBI" id="CHEBI:456216"/>
        <dbReference type="EC" id="2.7.11.1"/>
    </reaction>
</comment>
<keyword evidence="5" id="KW-1003">Cell membrane</keyword>
<evidence type="ECO:0000256" key="4">
    <source>
        <dbReference type="ARBA" id="ARBA00012513"/>
    </source>
</evidence>
<dbReference type="Gene3D" id="1.25.10.10">
    <property type="entry name" value="Leucine-rich Repeat Variant"/>
    <property type="match status" value="3"/>
</dbReference>
<dbReference type="PROSITE" id="PS50011">
    <property type="entry name" value="PROTEIN_KINASE_DOM"/>
    <property type="match status" value="1"/>
</dbReference>
<dbReference type="SMART" id="SM00220">
    <property type="entry name" value="S_TKc"/>
    <property type="match status" value="1"/>
</dbReference>
<dbReference type="PROSITE" id="PS00107">
    <property type="entry name" value="PROTEIN_KINASE_ATP"/>
    <property type="match status" value="1"/>
</dbReference>
<dbReference type="GO" id="GO:0005815">
    <property type="term" value="C:microtubule organizing center"/>
    <property type="evidence" value="ECO:0007669"/>
    <property type="project" value="UniProtKB-SubCell"/>
</dbReference>
<comment type="catalytic activity">
    <reaction evidence="20">
        <text>L-seryl-[protein] + ATP = O-phospho-L-seryl-[protein] + ADP + H(+)</text>
        <dbReference type="Rhea" id="RHEA:17989"/>
        <dbReference type="Rhea" id="RHEA-COMP:9863"/>
        <dbReference type="Rhea" id="RHEA-COMP:11604"/>
        <dbReference type="ChEBI" id="CHEBI:15378"/>
        <dbReference type="ChEBI" id="CHEBI:29999"/>
        <dbReference type="ChEBI" id="CHEBI:30616"/>
        <dbReference type="ChEBI" id="CHEBI:83421"/>
        <dbReference type="ChEBI" id="CHEBI:456216"/>
        <dbReference type="EC" id="2.7.11.1"/>
    </reaction>
</comment>
<dbReference type="InterPro" id="IPR011989">
    <property type="entry name" value="ARM-like"/>
</dbReference>
<dbReference type="FunFam" id="1.10.510.10:FF:000372">
    <property type="entry name" value="MAP3K epsilon protein kinase 1"/>
    <property type="match status" value="1"/>
</dbReference>
<evidence type="ECO:0000256" key="11">
    <source>
        <dbReference type="ARBA" id="ARBA00022737"/>
    </source>
</evidence>
<feature type="compositionally biased region" description="Acidic residues" evidence="22">
    <location>
        <begin position="338"/>
        <end position="351"/>
    </location>
</feature>
<evidence type="ECO:0000256" key="21">
    <source>
        <dbReference type="PROSITE-ProRule" id="PRU10141"/>
    </source>
</evidence>
<keyword evidence="9" id="KW-0132">Cell division</keyword>
<evidence type="ECO:0000259" key="23">
    <source>
        <dbReference type="PROSITE" id="PS50011"/>
    </source>
</evidence>